<sequence length="427" mass="47722">MEQKEVDYAKSSSISCPQTCRFSLVESIPEGLTYPNSTVIHPSTHDVWFGLIKLAQHSIEIGSFYWTLRSADVTPGDPSSQKGEEIFQALLTSGMEKKVNIRIAQNFPSQSQSALDTEILAKKGAAEVRSVNFPKLMGGGVLHTKLWIVDEQHFYVGSANMDWRSLTEVKELGLAVYNCSCLASDLAKIFEVYWFLGNTDVPIPAKWPDSLSTHFNIETPVTLTVNSSSKADVYIASSPAPLCPSGRSTDIDAILDVISKAEHFIYIAVMDYFPLQIYTPKPRYWPKIDDALRAAAVDRHVQVHLLISNWNHTRKATHYFLRSLVDISGSYRGVVVEVKWFKVPSTPEQAKIPFARVNHNKYMVTDNAAYIGTSNWSGDYFTDTAGVGIVVRASQSKNDTSSNPLRDHLQQVFERDWNSSYASPLVE</sequence>
<dbReference type="SUPFAM" id="SSF56024">
    <property type="entry name" value="Phospholipase D/nuclease"/>
    <property type="match status" value="2"/>
</dbReference>
<accession>A0A067QNA7</accession>
<dbReference type="AlphaFoldDB" id="A0A067QNA7"/>
<dbReference type="STRING" id="136037.A0A067QNA7"/>
<dbReference type="PROSITE" id="PS50035">
    <property type="entry name" value="PLD"/>
    <property type="match status" value="2"/>
</dbReference>
<reference evidence="3 4" key="1">
    <citation type="journal article" date="2014" name="Nat. Commun.">
        <title>Molecular traces of alternative social organization in a termite genome.</title>
        <authorList>
            <person name="Terrapon N."/>
            <person name="Li C."/>
            <person name="Robertson H.M."/>
            <person name="Ji L."/>
            <person name="Meng X."/>
            <person name="Booth W."/>
            <person name="Chen Z."/>
            <person name="Childers C.P."/>
            <person name="Glastad K.M."/>
            <person name="Gokhale K."/>
            <person name="Gowin J."/>
            <person name="Gronenberg W."/>
            <person name="Hermansen R.A."/>
            <person name="Hu H."/>
            <person name="Hunt B.G."/>
            <person name="Huylmans A.K."/>
            <person name="Khalil S.M."/>
            <person name="Mitchell R.D."/>
            <person name="Munoz-Torres M.C."/>
            <person name="Mustard J.A."/>
            <person name="Pan H."/>
            <person name="Reese J.T."/>
            <person name="Scharf M.E."/>
            <person name="Sun F."/>
            <person name="Vogel H."/>
            <person name="Xiao J."/>
            <person name="Yang W."/>
            <person name="Yang Z."/>
            <person name="Yang Z."/>
            <person name="Zhou J."/>
            <person name="Zhu J."/>
            <person name="Brent C.S."/>
            <person name="Elsik C.G."/>
            <person name="Goodisman M.A."/>
            <person name="Liberles D.A."/>
            <person name="Roe R.M."/>
            <person name="Vargo E.L."/>
            <person name="Vilcinskas A."/>
            <person name="Wang J."/>
            <person name="Bornberg-Bauer E."/>
            <person name="Korb J."/>
            <person name="Zhang G."/>
            <person name="Liebig J."/>
        </authorList>
    </citation>
    <scope>NUCLEOTIDE SEQUENCE [LARGE SCALE GENOMIC DNA]</scope>
    <source>
        <tissue evidence="3">Whole organism</tissue>
    </source>
</reference>
<dbReference type="InterPro" id="IPR050874">
    <property type="entry name" value="Diverse_PLD-related"/>
</dbReference>
<name>A0A067QNA7_ZOONE</name>
<feature type="domain" description="PLD phosphodiesterase" evidence="2">
    <location>
        <begin position="354"/>
        <end position="380"/>
    </location>
</feature>
<dbReference type="InParanoid" id="A0A067QNA7"/>
<feature type="domain" description="PLD phosphodiesterase" evidence="2">
    <location>
        <begin position="138"/>
        <end position="165"/>
    </location>
</feature>
<dbReference type="eggNOG" id="KOG3603">
    <property type="taxonomic scope" value="Eukaryota"/>
</dbReference>
<dbReference type="SMART" id="SM00155">
    <property type="entry name" value="PLDc"/>
    <property type="match status" value="2"/>
</dbReference>
<dbReference type="CDD" id="cd09106">
    <property type="entry name" value="PLDc_vPLD3_4_5_like_1"/>
    <property type="match status" value="1"/>
</dbReference>
<dbReference type="InterPro" id="IPR032803">
    <property type="entry name" value="PLDc_3"/>
</dbReference>
<gene>
    <name evidence="3" type="ORF">L798_14453</name>
</gene>
<dbReference type="Proteomes" id="UP000027135">
    <property type="component" value="Unassembled WGS sequence"/>
</dbReference>
<dbReference type="PANTHER" id="PTHR10185">
    <property type="entry name" value="PHOSPHOLIPASE D - RELATED"/>
    <property type="match status" value="1"/>
</dbReference>
<dbReference type="FunCoup" id="A0A067QNA7">
    <property type="interactions" value="228"/>
</dbReference>
<evidence type="ECO:0000313" key="4">
    <source>
        <dbReference type="Proteomes" id="UP000027135"/>
    </source>
</evidence>
<evidence type="ECO:0000313" key="3">
    <source>
        <dbReference type="EMBL" id="KDR10931.1"/>
    </source>
</evidence>
<dbReference type="InterPro" id="IPR001736">
    <property type="entry name" value="PLipase_D/transphosphatidylase"/>
</dbReference>
<dbReference type="GO" id="GO:0003824">
    <property type="term" value="F:catalytic activity"/>
    <property type="evidence" value="ECO:0007669"/>
    <property type="project" value="InterPro"/>
</dbReference>
<dbReference type="CDD" id="cd09107">
    <property type="entry name" value="PLDc_vPLD3_4_5_like_2"/>
    <property type="match status" value="1"/>
</dbReference>
<dbReference type="OMA" id="WTHFIPN"/>
<dbReference type="Pfam" id="PF00614">
    <property type="entry name" value="PLDc"/>
    <property type="match status" value="1"/>
</dbReference>
<evidence type="ECO:0000256" key="1">
    <source>
        <dbReference type="ARBA" id="ARBA00008664"/>
    </source>
</evidence>
<dbReference type="EMBL" id="KK853131">
    <property type="protein sequence ID" value="KDR10931.1"/>
    <property type="molecule type" value="Genomic_DNA"/>
</dbReference>
<dbReference type="PANTHER" id="PTHR10185:SF17">
    <property type="entry name" value="GM01519P-RELATED"/>
    <property type="match status" value="1"/>
</dbReference>
<dbReference type="Pfam" id="PF13918">
    <property type="entry name" value="PLDc_3"/>
    <property type="match status" value="1"/>
</dbReference>
<proteinExistence type="inferred from homology"/>
<comment type="similarity">
    <text evidence="1">Belongs to the phospholipase D family.</text>
</comment>
<protein>
    <submittedName>
        <fullName evidence="3">Phospholipase D3</fullName>
    </submittedName>
</protein>
<keyword evidence="4" id="KW-1185">Reference proteome</keyword>
<evidence type="ECO:0000259" key="2">
    <source>
        <dbReference type="PROSITE" id="PS50035"/>
    </source>
</evidence>
<organism evidence="3 4">
    <name type="scientific">Zootermopsis nevadensis</name>
    <name type="common">Dampwood termite</name>
    <dbReference type="NCBI Taxonomy" id="136037"/>
    <lineage>
        <taxon>Eukaryota</taxon>
        <taxon>Metazoa</taxon>
        <taxon>Ecdysozoa</taxon>
        <taxon>Arthropoda</taxon>
        <taxon>Hexapoda</taxon>
        <taxon>Insecta</taxon>
        <taxon>Pterygota</taxon>
        <taxon>Neoptera</taxon>
        <taxon>Polyneoptera</taxon>
        <taxon>Dictyoptera</taxon>
        <taxon>Blattodea</taxon>
        <taxon>Blattoidea</taxon>
        <taxon>Termitoidae</taxon>
        <taxon>Termopsidae</taxon>
        <taxon>Zootermopsis</taxon>
    </lineage>
</organism>
<dbReference type="Gene3D" id="3.30.870.10">
    <property type="entry name" value="Endonuclease Chain A"/>
    <property type="match status" value="2"/>
</dbReference>